<dbReference type="Proteomes" id="UP001497444">
    <property type="component" value="Chromosome 8"/>
</dbReference>
<proteinExistence type="predicted"/>
<gene>
    <name evidence="1" type="ORF">CSSPJE1EN1_LOCUS22527</name>
</gene>
<evidence type="ECO:0000313" key="2">
    <source>
        <dbReference type="Proteomes" id="UP001497444"/>
    </source>
</evidence>
<protein>
    <submittedName>
        <fullName evidence="1">Uncharacterized protein</fullName>
    </submittedName>
</protein>
<accession>A0ABP0XEP6</accession>
<organism evidence="1 2">
    <name type="scientific">Sphagnum jensenii</name>
    <dbReference type="NCBI Taxonomy" id="128206"/>
    <lineage>
        <taxon>Eukaryota</taxon>
        <taxon>Viridiplantae</taxon>
        <taxon>Streptophyta</taxon>
        <taxon>Embryophyta</taxon>
        <taxon>Bryophyta</taxon>
        <taxon>Sphagnophytina</taxon>
        <taxon>Sphagnopsida</taxon>
        <taxon>Sphagnales</taxon>
        <taxon>Sphagnaceae</taxon>
        <taxon>Sphagnum</taxon>
    </lineage>
</organism>
<keyword evidence="2" id="KW-1185">Reference proteome</keyword>
<reference evidence="1" key="1">
    <citation type="submission" date="2024-02" db="EMBL/GenBank/DDBJ databases">
        <authorList>
            <consortium name="ELIXIR-Norway"/>
            <consortium name="Elixir Norway"/>
        </authorList>
    </citation>
    <scope>NUCLEOTIDE SEQUENCE</scope>
</reference>
<sequence length="162" mass="16316">MVSSGEDRFDCRRTVDTIAVVVGGDDELREESAVTLGTLPSHSSGVGPIGAGGWQSGCMCGGRGGGGGGGGEGIRKAQQKNTTSSWGWKLLAGLCNYETVDKYGGGRSSSEQLGYGPVQGPGTRLCIQAELGEAEEIPRAAEDFITSDEDDDAGGGGAAAAA</sequence>
<evidence type="ECO:0000313" key="1">
    <source>
        <dbReference type="EMBL" id="CAK9277049.1"/>
    </source>
</evidence>
<dbReference type="EMBL" id="OZ020103">
    <property type="protein sequence ID" value="CAK9277049.1"/>
    <property type="molecule type" value="Genomic_DNA"/>
</dbReference>
<name>A0ABP0XEP6_9BRYO</name>